<dbReference type="SMART" id="SM00050">
    <property type="entry name" value="DISIN"/>
    <property type="match status" value="1"/>
</dbReference>
<evidence type="ECO:0000259" key="14">
    <source>
        <dbReference type="PROSITE" id="PS50214"/>
    </source>
</evidence>
<dbReference type="GO" id="GO:0005886">
    <property type="term" value="C:plasma membrane"/>
    <property type="evidence" value="ECO:0007669"/>
    <property type="project" value="UniProtKB-ARBA"/>
</dbReference>
<feature type="region of interest" description="Disordered" evidence="10">
    <location>
        <begin position="715"/>
        <end position="741"/>
    </location>
</feature>
<dbReference type="SMART" id="SM00608">
    <property type="entry name" value="ACR"/>
    <property type="match status" value="1"/>
</dbReference>
<dbReference type="InterPro" id="IPR034027">
    <property type="entry name" value="Reprolysin_adamalysin"/>
</dbReference>
<dbReference type="PROSITE" id="PS01186">
    <property type="entry name" value="EGF_2"/>
    <property type="match status" value="1"/>
</dbReference>
<keyword evidence="17" id="KW-1185">Reference proteome</keyword>
<dbReference type="Proteomes" id="UP000007303">
    <property type="component" value="Unassembled WGS sequence"/>
</dbReference>
<keyword evidence="2 8" id="KW-0245">EGF-like domain</keyword>
<protein>
    <submittedName>
        <fullName evidence="16">ADAM metallopeptidase domain 8a</fullName>
    </submittedName>
</protein>
<dbReference type="PRINTS" id="PR00289">
    <property type="entry name" value="DISINTEGRIN"/>
</dbReference>
<keyword evidence="6 8" id="KW-1015">Disulfide bond</keyword>
<evidence type="ECO:0000256" key="2">
    <source>
        <dbReference type="ARBA" id="ARBA00022536"/>
    </source>
</evidence>
<accession>H3CD70</accession>
<comment type="caution">
    <text evidence="8">Lacks conserved residue(s) required for the propagation of feature annotation.</text>
</comment>
<dbReference type="GeneTree" id="ENSGT00940000158585"/>
<keyword evidence="9" id="KW-0862">Zinc</keyword>
<feature type="compositionally biased region" description="Low complexity" evidence="10">
    <location>
        <begin position="782"/>
        <end position="793"/>
    </location>
</feature>
<dbReference type="CDD" id="cd04269">
    <property type="entry name" value="ZnMc_adamalysin_II_like"/>
    <property type="match status" value="1"/>
</dbReference>
<comment type="subcellular location">
    <subcellularLocation>
        <location evidence="1">Membrane</location>
        <topology evidence="1">Single-pass type I membrane protein</topology>
    </subcellularLocation>
</comment>
<dbReference type="InParanoid" id="H3CD70"/>
<dbReference type="OMA" id="HGQDHCL"/>
<evidence type="ECO:0000259" key="15">
    <source>
        <dbReference type="PROSITE" id="PS50215"/>
    </source>
</evidence>
<dbReference type="PANTHER" id="PTHR11905:SF20">
    <property type="entry name" value="DISINTEGRIN AND METALLOPROTEINASE DOMAIN-CONTAINING PROTEIN 8"/>
    <property type="match status" value="1"/>
</dbReference>
<reference evidence="16" key="3">
    <citation type="submission" date="2025-09" db="UniProtKB">
        <authorList>
            <consortium name="Ensembl"/>
        </authorList>
    </citation>
    <scope>IDENTIFICATION</scope>
</reference>
<dbReference type="InterPro" id="IPR036436">
    <property type="entry name" value="Disintegrin_dom_sf"/>
</dbReference>
<feature type="compositionally biased region" description="Polar residues" evidence="10">
    <location>
        <begin position="715"/>
        <end position="724"/>
    </location>
</feature>
<evidence type="ECO:0000259" key="13">
    <source>
        <dbReference type="PROSITE" id="PS50026"/>
    </source>
</evidence>
<evidence type="ECO:0000256" key="12">
    <source>
        <dbReference type="SAM" id="SignalP"/>
    </source>
</evidence>
<keyword evidence="5 11" id="KW-0472">Membrane</keyword>
<dbReference type="Pfam" id="PF01562">
    <property type="entry name" value="Pep_M12B_propep"/>
    <property type="match status" value="1"/>
</dbReference>
<feature type="compositionally biased region" description="Pro residues" evidence="10">
    <location>
        <begin position="816"/>
        <end position="828"/>
    </location>
</feature>
<name>H3CD70_TETNG</name>
<feature type="active site" evidence="9">
    <location>
        <position position="340"/>
    </location>
</feature>
<evidence type="ECO:0000256" key="6">
    <source>
        <dbReference type="ARBA" id="ARBA00023157"/>
    </source>
</evidence>
<dbReference type="PROSITE" id="PS00427">
    <property type="entry name" value="DISINTEGRIN_1"/>
    <property type="match status" value="1"/>
</dbReference>
<feature type="region of interest" description="Disordered" evidence="10">
    <location>
        <begin position="762"/>
        <end position="852"/>
    </location>
</feature>
<proteinExistence type="predicted"/>
<feature type="transmembrane region" description="Helical" evidence="11">
    <location>
        <begin position="679"/>
        <end position="704"/>
    </location>
</feature>
<dbReference type="InterPro" id="IPR000742">
    <property type="entry name" value="EGF"/>
</dbReference>
<evidence type="ECO:0000313" key="16">
    <source>
        <dbReference type="Ensembl" id="ENSTNIP00000006193.1"/>
    </source>
</evidence>
<keyword evidence="4 11" id="KW-1133">Transmembrane helix</keyword>
<dbReference type="FunFam" id="3.40.390.10:FF:000002">
    <property type="entry name" value="Disintegrin and metalloproteinase domain-containing protein 22"/>
    <property type="match status" value="1"/>
</dbReference>
<dbReference type="InterPro" id="IPR018358">
    <property type="entry name" value="Disintegrin_CS"/>
</dbReference>
<dbReference type="GO" id="GO:0004222">
    <property type="term" value="F:metalloendopeptidase activity"/>
    <property type="evidence" value="ECO:0007669"/>
    <property type="project" value="InterPro"/>
</dbReference>
<dbReference type="InterPro" id="IPR013111">
    <property type="entry name" value="EGF_extracell"/>
</dbReference>
<dbReference type="Gene3D" id="4.10.70.10">
    <property type="entry name" value="Disintegrin domain"/>
    <property type="match status" value="1"/>
</dbReference>
<dbReference type="GO" id="GO:0006508">
    <property type="term" value="P:proteolysis"/>
    <property type="evidence" value="ECO:0007669"/>
    <property type="project" value="InterPro"/>
</dbReference>
<dbReference type="GO" id="GO:0006954">
    <property type="term" value="P:inflammatory response"/>
    <property type="evidence" value="ECO:0007669"/>
    <property type="project" value="TreeGrafter"/>
</dbReference>
<dbReference type="InterPro" id="IPR002870">
    <property type="entry name" value="Peptidase_M12B_N"/>
</dbReference>
<evidence type="ECO:0000256" key="1">
    <source>
        <dbReference type="ARBA" id="ARBA00004479"/>
    </source>
</evidence>
<dbReference type="GO" id="GO:0050839">
    <property type="term" value="F:cell adhesion molecule binding"/>
    <property type="evidence" value="ECO:0007669"/>
    <property type="project" value="TreeGrafter"/>
</dbReference>
<evidence type="ECO:0000256" key="11">
    <source>
        <dbReference type="SAM" id="Phobius"/>
    </source>
</evidence>
<dbReference type="PANTHER" id="PTHR11905">
    <property type="entry name" value="ADAM A DISINTEGRIN AND METALLOPROTEASE DOMAIN"/>
    <property type="match status" value="1"/>
</dbReference>
<dbReference type="InterPro" id="IPR006586">
    <property type="entry name" value="ADAM_Cys-rich"/>
</dbReference>
<evidence type="ECO:0000313" key="17">
    <source>
        <dbReference type="Proteomes" id="UP000007303"/>
    </source>
</evidence>
<evidence type="ECO:0000256" key="10">
    <source>
        <dbReference type="SAM" id="MobiDB-lite"/>
    </source>
</evidence>
<feature type="domain" description="EGF-like" evidence="13">
    <location>
        <begin position="634"/>
        <end position="666"/>
    </location>
</feature>
<dbReference type="FunFam" id="4.10.70.10:FF:000001">
    <property type="entry name" value="Disintegrin and metalloproteinase domain-containing protein 22"/>
    <property type="match status" value="1"/>
</dbReference>
<keyword evidence="3 11" id="KW-0812">Transmembrane</keyword>
<dbReference type="GO" id="GO:0051044">
    <property type="term" value="P:positive regulation of membrane protein ectodomain proteolysis"/>
    <property type="evidence" value="ECO:0007669"/>
    <property type="project" value="TreeGrafter"/>
</dbReference>
<feature type="binding site" evidence="9">
    <location>
        <position position="339"/>
    </location>
    <ligand>
        <name>Zn(2+)</name>
        <dbReference type="ChEBI" id="CHEBI:29105"/>
        <note>catalytic</note>
    </ligand>
</feature>
<evidence type="ECO:0000256" key="5">
    <source>
        <dbReference type="ARBA" id="ARBA00023136"/>
    </source>
</evidence>
<feature type="domain" description="Disintegrin" evidence="14">
    <location>
        <begin position="414"/>
        <end position="500"/>
    </location>
</feature>
<feature type="signal peptide" evidence="12">
    <location>
        <begin position="1"/>
        <end position="20"/>
    </location>
</feature>
<dbReference type="Ensembl" id="ENSTNIT00000006341.1">
    <property type="protein sequence ID" value="ENSTNIP00000006193.1"/>
    <property type="gene ID" value="ENSTNIG00000016539.1"/>
</dbReference>
<feature type="chain" id="PRO_5003582174" evidence="12">
    <location>
        <begin position="21"/>
        <end position="872"/>
    </location>
</feature>
<dbReference type="Pfam" id="PF01421">
    <property type="entry name" value="Reprolysin"/>
    <property type="match status" value="1"/>
</dbReference>
<reference evidence="17" key="1">
    <citation type="journal article" date="2004" name="Nature">
        <title>Genome duplication in the teleost fish Tetraodon nigroviridis reveals the early vertebrate proto-karyotype.</title>
        <authorList>
            <person name="Jaillon O."/>
            <person name="Aury J.-M."/>
            <person name="Brunet F."/>
            <person name="Petit J.-L."/>
            <person name="Stange-Thomann N."/>
            <person name="Mauceli E."/>
            <person name="Bouneau L."/>
            <person name="Fischer C."/>
            <person name="Ozouf-Costaz C."/>
            <person name="Bernot A."/>
            <person name="Nicaud S."/>
            <person name="Jaffe D."/>
            <person name="Fisher S."/>
            <person name="Lutfalla G."/>
            <person name="Dossat C."/>
            <person name="Segurens B."/>
            <person name="Dasilva C."/>
            <person name="Salanoubat M."/>
            <person name="Levy M."/>
            <person name="Boudet N."/>
            <person name="Castellano S."/>
            <person name="Anthouard V."/>
            <person name="Jubin C."/>
            <person name="Castelli V."/>
            <person name="Katinka M."/>
            <person name="Vacherie B."/>
            <person name="Biemont C."/>
            <person name="Skalli Z."/>
            <person name="Cattolico L."/>
            <person name="Poulain J."/>
            <person name="De Berardinis V."/>
            <person name="Cruaud C."/>
            <person name="Duprat S."/>
            <person name="Brottier P."/>
            <person name="Coutanceau J.-P."/>
            <person name="Gouzy J."/>
            <person name="Parra G."/>
            <person name="Lardier G."/>
            <person name="Chapple C."/>
            <person name="McKernan K.J."/>
            <person name="McEwan P."/>
            <person name="Bosak S."/>
            <person name="Kellis M."/>
            <person name="Volff J.-N."/>
            <person name="Guigo R."/>
            <person name="Zody M.C."/>
            <person name="Mesirov J."/>
            <person name="Lindblad-Toh K."/>
            <person name="Birren B."/>
            <person name="Nusbaum C."/>
            <person name="Kahn D."/>
            <person name="Robinson-Rechavi M."/>
            <person name="Laudet V."/>
            <person name="Schachter V."/>
            <person name="Quetier F."/>
            <person name="Saurin W."/>
            <person name="Scarpelli C."/>
            <person name="Wincker P."/>
            <person name="Lander E.S."/>
            <person name="Weissenbach J."/>
            <person name="Roest Crollius H."/>
        </authorList>
    </citation>
    <scope>NUCLEOTIDE SEQUENCE [LARGE SCALE GENOMIC DNA]</scope>
</reference>
<dbReference type="SUPFAM" id="SSF55486">
    <property type="entry name" value="Metalloproteases ('zincins'), catalytic domain"/>
    <property type="match status" value="1"/>
</dbReference>
<dbReference type="PROSITE" id="PS50214">
    <property type="entry name" value="DISINTEGRIN_2"/>
    <property type="match status" value="1"/>
</dbReference>
<dbReference type="Pfam" id="PF07974">
    <property type="entry name" value="EGF_2"/>
    <property type="match status" value="1"/>
</dbReference>
<keyword evidence="9" id="KW-0479">Metal-binding</keyword>
<evidence type="ECO:0000256" key="8">
    <source>
        <dbReference type="PROSITE-ProRule" id="PRU00076"/>
    </source>
</evidence>
<organism evidence="16 17">
    <name type="scientific">Tetraodon nigroviridis</name>
    <name type="common">Spotted green pufferfish</name>
    <name type="synonym">Chelonodon nigroviridis</name>
    <dbReference type="NCBI Taxonomy" id="99883"/>
    <lineage>
        <taxon>Eukaryota</taxon>
        <taxon>Metazoa</taxon>
        <taxon>Chordata</taxon>
        <taxon>Craniata</taxon>
        <taxon>Vertebrata</taxon>
        <taxon>Euteleostomi</taxon>
        <taxon>Actinopterygii</taxon>
        <taxon>Neopterygii</taxon>
        <taxon>Teleostei</taxon>
        <taxon>Neoteleostei</taxon>
        <taxon>Acanthomorphata</taxon>
        <taxon>Eupercaria</taxon>
        <taxon>Tetraodontiformes</taxon>
        <taxon>Tetradontoidea</taxon>
        <taxon>Tetraodontidae</taxon>
        <taxon>Tetraodon</taxon>
    </lineage>
</organism>
<dbReference type="HOGENOM" id="CLU_012714_7_1_1"/>
<dbReference type="InterPro" id="IPR001762">
    <property type="entry name" value="Disintegrin_dom"/>
</dbReference>
<dbReference type="AlphaFoldDB" id="H3CD70"/>
<feature type="domain" description="Peptidase M12B" evidence="15">
    <location>
        <begin position="205"/>
        <end position="406"/>
    </location>
</feature>
<keyword evidence="12" id="KW-0732">Signal</keyword>
<dbReference type="PROSITE" id="PS50026">
    <property type="entry name" value="EGF_3"/>
    <property type="match status" value="1"/>
</dbReference>
<dbReference type="GO" id="GO:0046872">
    <property type="term" value="F:metal ion binding"/>
    <property type="evidence" value="ECO:0007669"/>
    <property type="project" value="UniProtKB-KW"/>
</dbReference>
<dbReference type="GO" id="GO:0022407">
    <property type="term" value="P:regulation of cell-cell adhesion"/>
    <property type="evidence" value="ECO:0007669"/>
    <property type="project" value="TreeGrafter"/>
</dbReference>
<dbReference type="Pfam" id="PF00200">
    <property type="entry name" value="Disintegrin"/>
    <property type="match status" value="1"/>
</dbReference>
<dbReference type="Pfam" id="PF08516">
    <property type="entry name" value="ADAM_CR"/>
    <property type="match status" value="1"/>
</dbReference>
<dbReference type="GO" id="GO:0002693">
    <property type="term" value="P:positive regulation of cellular extravasation"/>
    <property type="evidence" value="ECO:0007669"/>
    <property type="project" value="TreeGrafter"/>
</dbReference>
<evidence type="ECO:0000256" key="9">
    <source>
        <dbReference type="PROSITE-ProRule" id="PRU00276"/>
    </source>
</evidence>
<dbReference type="InterPro" id="IPR001590">
    <property type="entry name" value="Peptidase_M12B"/>
</dbReference>
<feature type="binding site" evidence="9">
    <location>
        <position position="343"/>
    </location>
    <ligand>
        <name>Zn(2+)</name>
        <dbReference type="ChEBI" id="CHEBI:29105"/>
        <note>catalytic</note>
    </ligand>
</feature>
<feature type="disulfide bond" evidence="7">
    <location>
        <begin position="472"/>
        <end position="492"/>
    </location>
</feature>
<reference evidence="16" key="2">
    <citation type="submission" date="2025-08" db="UniProtKB">
        <authorList>
            <consortium name="Ensembl"/>
        </authorList>
    </citation>
    <scope>IDENTIFICATION</scope>
</reference>
<dbReference type="PROSITE" id="PS50215">
    <property type="entry name" value="ADAM_MEPRO"/>
    <property type="match status" value="1"/>
</dbReference>
<feature type="binding site" evidence="9">
    <location>
        <position position="349"/>
    </location>
    <ligand>
        <name>Zn(2+)</name>
        <dbReference type="ChEBI" id="CHEBI:29105"/>
        <note>catalytic</note>
    </ligand>
</feature>
<dbReference type="SUPFAM" id="SSF57552">
    <property type="entry name" value="Blood coagulation inhibitor (disintegrin)"/>
    <property type="match status" value="1"/>
</dbReference>
<evidence type="ECO:0000256" key="7">
    <source>
        <dbReference type="PROSITE-ProRule" id="PRU00068"/>
    </source>
</evidence>
<dbReference type="InterPro" id="IPR024079">
    <property type="entry name" value="MetalloPept_cat_dom_sf"/>
</dbReference>
<dbReference type="Gene3D" id="2.10.25.10">
    <property type="entry name" value="Laminin"/>
    <property type="match status" value="1"/>
</dbReference>
<feature type="disulfide bond" evidence="8">
    <location>
        <begin position="656"/>
        <end position="665"/>
    </location>
</feature>
<feature type="disulfide bond" evidence="8">
    <location>
        <begin position="638"/>
        <end position="648"/>
    </location>
</feature>
<evidence type="ECO:0000256" key="4">
    <source>
        <dbReference type="ARBA" id="ARBA00022989"/>
    </source>
</evidence>
<sequence length="872" mass="94324">MADLGHFLFMLLVSWGTTSAEPLPHVKKYQTVIPQRLEDPSPSDDAAAHRTFPDVLRFSLTITEQNYTLHLEKNKHLVGGSFTVTHFSDQGARVTTAPDLRDHCYYHGHVVGVEDSSASVGLCSGIRGFVHVHGQIYLIEPLAEAETDGGLHAVYNYKHLRRKRSSCSHGNQTSYYDHVPGPSGLFQLASLKRRGQSGERVGKPRTVELVVVVDHTEYKKIGSTKMVESRVLEVANHVDKLYRPVGIRVMLVGLEIWSYRDLIDVSSDPELTLGRFLKWRQWSLLPRTKHDNAQLITGVDFDGSTVGLANTNTMCTSNSGAVNEDHNKSPVGVASTIAHEMGHNLGLSHDVENCVCGSQTTKRGCIMSESVGEAGLSIQGSSAAGSQQQLSTFLEEITPACLLDSPSTSRIYGGPVCGNAFVEAGEECDCGTAKECRNPCCNATTCKLAAGAQCAAGECCHRCQLKATGSVCRPKSGDCDLEEYCTGFSASCPRDAFTSNGLACNRGAGYCYNGQCPSHQQHCRRLWGPEAKMAVEACYLQHGNCRKTLFNQKCSRRDQFCGKLLCSDGWEFPVTSKKFLYPLGNGKQCNEAGMNSEDNYPPDLAMVPTGTKCGPNMVCYNQRCQDMKSVKPYATSDCSSKCNNRGVCNHENKCHCDPGWAPPYCDVLLSELPRETGSVVLPVSLAVGFLLLLVLVFGGLMCYIKKRPPVKRCLQSASGQSNPLFRSGSARGSPRLGPAHIGQPVFVESSATQACKPLFSSRATTAAPKPSRAAPEPPKNPKPVAQPSQVQQVPRPPSSVGAEVSCCMQSLAPQKKPLPPSRPLPPVASKPVVKSKPPVPPVKPKPSAYASSLPHTQLLAGRAALMPPNRPR</sequence>
<dbReference type="FunCoup" id="H3CD70">
    <property type="interactions" value="107"/>
</dbReference>
<evidence type="ECO:0000256" key="3">
    <source>
        <dbReference type="ARBA" id="ARBA00022692"/>
    </source>
</evidence>
<dbReference type="Gene3D" id="3.40.390.10">
    <property type="entry name" value="Collagenase (Catalytic Domain)"/>
    <property type="match status" value="1"/>
</dbReference>